<accession>A0A2A6BGL5</accession>
<evidence type="ECO:0000313" key="2">
    <source>
        <dbReference type="Proteomes" id="UP000005239"/>
    </source>
</evidence>
<keyword evidence="2" id="KW-1185">Reference proteome</keyword>
<gene>
    <name evidence="1" type="primary">WBGene00282784</name>
</gene>
<proteinExistence type="predicted"/>
<name>A0A2A6BGL5_PRIPA</name>
<organism evidence="1 2">
    <name type="scientific">Pristionchus pacificus</name>
    <name type="common">Parasitic nematode worm</name>
    <dbReference type="NCBI Taxonomy" id="54126"/>
    <lineage>
        <taxon>Eukaryota</taxon>
        <taxon>Metazoa</taxon>
        <taxon>Ecdysozoa</taxon>
        <taxon>Nematoda</taxon>
        <taxon>Chromadorea</taxon>
        <taxon>Rhabditida</taxon>
        <taxon>Rhabditina</taxon>
        <taxon>Diplogasteromorpha</taxon>
        <taxon>Diplogasteroidea</taxon>
        <taxon>Neodiplogasteridae</taxon>
        <taxon>Pristionchus</taxon>
    </lineage>
</organism>
<reference evidence="2" key="1">
    <citation type="journal article" date="2008" name="Nat. Genet.">
        <title>The Pristionchus pacificus genome provides a unique perspective on nematode lifestyle and parasitism.</title>
        <authorList>
            <person name="Dieterich C."/>
            <person name="Clifton S.W."/>
            <person name="Schuster L.N."/>
            <person name="Chinwalla A."/>
            <person name="Delehaunty K."/>
            <person name="Dinkelacker I."/>
            <person name="Fulton L."/>
            <person name="Fulton R."/>
            <person name="Godfrey J."/>
            <person name="Minx P."/>
            <person name="Mitreva M."/>
            <person name="Roeseler W."/>
            <person name="Tian H."/>
            <person name="Witte H."/>
            <person name="Yang S.P."/>
            <person name="Wilson R.K."/>
            <person name="Sommer R.J."/>
        </authorList>
    </citation>
    <scope>NUCLEOTIDE SEQUENCE [LARGE SCALE GENOMIC DNA]</scope>
    <source>
        <strain evidence="2">PS312</strain>
    </source>
</reference>
<protein>
    <submittedName>
        <fullName evidence="1">Uncharacterized protein</fullName>
    </submittedName>
</protein>
<dbReference type="EnsemblMetazoa" id="PPA44415.1">
    <property type="protein sequence ID" value="PPA44415.1"/>
    <property type="gene ID" value="WBGene00282784"/>
</dbReference>
<reference evidence="1" key="2">
    <citation type="submission" date="2022-06" db="UniProtKB">
        <authorList>
            <consortium name="EnsemblMetazoa"/>
        </authorList>
    </citation>
    <scope>IDENTIFICATION</scope>
    <source>
        <strain evidence="1">PS312</strain>
    </source>
</reference>
<evidence type="ECO:0000313" key="1">
    <source>
        <dbReference type="EnsemblMetazoa" id="PPA44415.1"/>
    </source>
</evidence>
<dbReference type="Proteomes" id="UP000005239">
    <property type="component" value="Unassembled WGS sequence"/>
</dbReference>
<dbReference type="AlphaFoldDB" id="A0A2A6BGL5"/>
<accession>A0A8R1UZV8</accession>
<sequence>MFSAGCEGGVEASSALPEWVPSTLTSTIDRRPVDVRPVRPVQHRTSLPAAWRARPSCLLNMNRSIELRHLFLGHFELPLYINQLE</sequence>